<dbReference type="PATRIC" id="fig|1386089.3.peg.1249"/>
<dbReference type="OrthoDB" id="12860at2"/>
<sequence length="171" mass="17945">MPRLVLTVIGDDRAGLVKALAEVVTAHGGNWEHSQMAELAGKFAGIVVVAIPAERGDDFVAALRDLEGLMEVSVHPGAEAEAGAREGWQPLTIDLLGNDHPGIVNEVTGVLTRHGLSIDTIATETRDAPMAGGRLFEAHVVALVPPTADPVALRADLEELATELLVELAVE</sequence>
<dbReference type="EMBL" id="AWSA01000010">
    <property type="protein sequence ID" value="EWT02461.1"/>
    <property type="molecule type" value="Genomic_DNA"/>
</dbReference>
<dbReference type="eggNOG" id="COG2716">
    <property type="taxonomic scope" value="Bacteria"/>
</dbReference>
<dbReference type="InterPro" id="IPR002912">
    <property type="entry name" value="ACT_dom"/>
</dbReference>
<proteinExistence type="predicted"/>
<dbReference type="PIRSF" id="PIRSF028103">
    <property type="entry name" value="GcvR"/>
    <property type="match status" value="1"/>
</dbReference>
<dbReference type="InterPro" id="IPR016867">
    <property type="entry name" value="GcvR"/>
</dbReference>
<dbReference type="InterPro" id="IPR045865">
    <property type="entry name" value="ACT-like_dom_sf"/>
</dbReference>
<gene>
    <name evidence="2" type="ORF">N865_05050</name>
</gene>
<dbReference type="GO" id="GO:0006355">
    <property type="term" value="P:regulation of DNA-templated transcription"/>
    <property type="evidence" value="ECO:0007669"/>
    <property type="project" value="InterPro"/>
</dbReference>
<keyword evidence="3" id="KW-1185">Reference proteome</keyword>
<dbReference type="PANTHER" id="PTHR34875">
    <property type="entry name" value="UPF0237 PROTEIN MJ1558"/>
    <property type="match status" value="1"/>
</dbReference>
<dbReference type="Pfam" id="PF13740">
    <property type="entry name" value="ACT_6"/>
    <property type="match status" value="1"/>
</dbReference>
<dbReference type="RefSeq" id="WP_034802968.1">
    <property type="nucleotide sequence ID" value="NZ_AWSA01000010.1"/>
</dbReference>
<dbReference type="Pfam" id="PF01842">
    <property type="entry name" value="ACT"/>
    <property type="match status" value="1"/>
</dbReference>
<evidence type="ECO:0000313" key="3">
    <source>
        <dbReference type="Proteomes" id="UP000019489"/>
    </source>
</evidence>
<dbReference type="STRING" id="1386089.N865_05050"/>
<dbReference type="AlphaFoldDB" id="W9G8C2"/>
<name>W9G8C2_9MICO</name>
<accession>W9G8C2</accession>
<evidence type="ECO:0000259" key="1">
    <source>
        <dbReference type="PROSITE" id="PS51671"/>
    </source>
</evidence>
<dbReference type="PANTHER" id="PTHR34875:SF6">
    <property type="entry name" value="UPF0237 PROTEIN MJ1558"/>
    <property type="match status" value="1"/>
</dbReference>
<dbReference type="SUPFAM" id="SSF55021">
    <property type="entry name" value="ACT-like"/>
    <property type="match status" value="2"/>
</dbReference>
<feature type="domain" description="ACT" evidence="1">
    <location>
        <begin position="92"/>
        <end position="171"/>
    </location>
</feature>
<comment type="caution">
    <text evidence="2">The sequence shown here is derived from an EMBL/GenBank/DDBJ whole genome shotgun (WGS) entry which is preliminary data.</text>
</comment>
<protein>
    <submittedName>
        <fullName evidence="2">Amino acid-binding ACT protein</fullName>
    </submittedName>
</protein>
<dbReference type="InterPro" id="IPR050990">
    <property type="entry name" value="UPF0237/GcvR_regulator"/>
</dbReference>
<organism evidence="2 3">
    <name type="scientific">Intrasporangium oryzae NRRL B-24470</name>
    <dbReference type="NCBI Taxonomy" id="1386089"/>
    <lineage>
        <taxon>Bacteria</taxon>
        <taxon>Bacillati</taxon>
        <taxon>Actinomycetota</taxon>
        <taxon>Actinomycetes</taxon>
        <taxon>Micrococcales</taxon>
        <taxon>Intrasporangiaceae</taxon>
        <taxon>Intrasporangium</taxon>
    </lineage>
</organism>
<dbReference type="Proteomes" id="UP000019489">
    <property type="component" value="Unassembled WGS sequence"/>
</dbReference>
<dbReference type="PROSITE" id="PS51671">
    <property type="entry name" value="ACT"/>
    <property type="match status" value="1"/>
</dbReference>
<evidence type="ECO:0000313" key="2">
    <source>
        <dbReference type="EMBL" id="EWT02461.1"/>
    </source>
</evidence>
<dbReference type="Gene3D" id="3.30.70.260">
    <property type="match status" value="2"/>
</dbReference>
<reference evidence="2 3" key="1">
    <citation type="submission" date="2013-08" db="EMBL/GenBank/DDBJ databases">
        <title>Intrasporangium oryzae NRRL B-24470.</title>
        <authorList>
            <person name="Liu H."/>
            <person name="Wang G."/>
        </authorList>
    </citation>
    <scope>NUCLEOTIDE SEQUENCE [LARGE SCALE GENOMIC DNA]</scope>
    <source>
        <strain evidence="2 3">NRRL B-24470</strain>
    </source>
</reference>
<dbReference type="CDD" id="cd04869">
    <property type="entry name" value="ACT_GcvR_2"/>
    <property type="match status" value="1"/>
</dbReference>